<keyword evidence="1" id="KW-1133">Transmembrane helix</keyword>
<feature type="transmembrane region" description="Helical" evidence="1">
    <location>
        <begin position="15"/>
        <end position="37"/>
    </location>
</feature>
<name>A2YG34_ORYSI</name>
<evidence type="ECO:0000313" key="3">
    <source>
        <dbReference type="Proteomes" id="UP000007015"/>
    </source>
</evidence>
<feature type="transmembrane region" description="Helical" evidence="1">
    <location>
        <begin position="166"/>
        <end position="185"/>
    </location>
</feature>
<feature type="transmembrane region" description="Helical" evidence="1">
    <location>
        <begin position="191"/>
        <end position="212"/>
    </location>
</feature>
<gene>
    <name evidence="2" type="ORF">OsI_24079</name>
</gene>
<dbReference type="EMBL" id="CM000131">
    <property type="protein sequence ID" value="EAZ02045.1"/>
    <property type="molecule type" value="Genomic_DNA"/>
</dbReference>
<keyword evidence="1" id="KW-0472">Membrane</keyword>
<evidence type="ECO:0000256" key="1">
    <source>
        <dbReference type="SAM" id="Phobius"/>
    </source>
</evidence>
<keyword evidence="3" id="KW-1185">Reference proteome</keyword>
<organism evidence="2 3">
    <name type="scientific">Oryza sativa subsp. indica</name>
    <name type="common">Rice</name>
    <dbReference type="NCBI Taxonomy" id="39946"/>
    <lineage>
        <taxon>Eukaryota</taxon>
        <taxon>Viridiplantae</taxon>
        <taxon>Streptophyta</taxon>
        <taxon>Embryophyta</taxon>
        <taxon>Tracheophyta</taxon>
        <taxon>Spermatophyta</taxon>
        <taxon>Magnoliopsida</taxon>
        <taxon>Liliopsida</taxon>
        <taxon>Poales</taxon>
        <taxon>Poaceae</taxon>
        <taxon>BOP clade</taxon>
        <taxon>Oryzoideae</taxon>
        <taxon>Oryzeae</taxon>
        <taxon>Oryzinae</taxon>
        <taxon>Oryza</taxon>
        <taxon>Oryza sativa</taxon>
    </lineage>
</organism>
<dbReference type="Proteomes" id="UP000007015">
    <property type="component" value="Chromosome 6"/>
</dbReference>
<reference evidence="2 3" key="1">
    <citation type="journal article" date="2005" name="PLoS Biol.">
        <title>The genomes of Oryza sativa: a history of duplications.</title>
        <authorList>
            <person name="Yu J."/>
            <person name="Wang J."/>
            <person name="Lin W."/>
            <person name="Li S."/>
            <person name="Li H."/>
            <person name="Zhou J."/>
            <person name="Ni P."/>
            <person name="Dong W."/>
            <person name="Hu S."/>
            <person name="Zeng C."/>
            <person name="Zhang J."/>
            <person name="Zhang Y."/>
            <person name="Li R."/>
            <person name="Xu Z."/>
            <person name="Li S."/>
            <person name="Li X."/>
            <person name="Zheng H."/>
            <person name="Cong L."/>
            <person name="Lin L."/>
            <person name="Yin J."/>
            <person name="Geng J."/>
            <person name="Li G."/>
            <person name="Shi J."/>
            <person name="Liu J."/>
            <person name="Lv H."/>
            <person name="Li J."/>
            <person name="Wang J."/>
            <person name="Deng Y."/>
            <person name="Ran L."/>
            <person name="Shi X."/>
            <person name="Wang X."/>
            <person name="Wu Q."/>
            <person name="Li C."/>
            <person name="Ren X."/>
            <person name="Wang J."/>
            <person name="Wang X."/>
            <person name="Li D."/>
            <person name="Liu D."/>
            <person name="Zhang X."/>
            <person name="Ji Z."/>
            <person name="Zhao W."/>
            <person name="Sun Y."/>
            <person name="Zhang Z."/>
            <person name="Bao J."/>
            <person name="Han Y."/>
            <person name="Dong L."/>
            <person name="Ji J."/>
            <person name="Chen P."/>
            <person name="Wu S."/>
            <person name="Liu J."/>
            <person name="Xiao Y."/>
            <person name="Bu D."/>
            <person name="Tan J."/>
            <person name="Yang L."/>
            <person name="Ye C."/>
            <person name="Zhang J."/>
            <person name="Xu J."/>
            <person name="Zhou Y."/>
            <person name="Yu Y."/>
            <person name="Zhang B."/>
            <person name="Zhuang S."/>
            <person name="Wei H."/>
            <person name="Liu B."/>
            <person name="Lei M."/>
            <person name="Yu H."/>
            <person name="Li Y."/>
            <person name="Xu H."/>
            <person name="Wei S."/>
            <person name="He X."/>
            <person name="Fang L."/>
            <person name="Zhang Z."/>
            <person name="Zhang Y."/>
            <person name="Huang X."/>
            <person name="Su Z."/>
            <person name="Tong W."/>
            <person name="Li J."/>
            <person name="Tong Z."/>
            <person name="Li S."/>
            <person name="Ye J."/>
            <person name="Wang L."/>
            <person name="Fang L."/>
            <person name="Lei T."/>
            <person name="Chen C."/>
            <person name="Chen H."/>
            <person name="Xu Z."/>
            <person name="Li H."/>
            <person name="Huang H."/>
            <person name="Zhang F."/>
            <person name="Xu H."/>
            <person name="Li N."/>
            <person name="Zhao C."/>
            <person name="Li S."/>
            <person name="Dong L."/>
            <person name="Huang Y."/>
            <person name="Li L."/>
            <person name="Xi Y."/>
            <person name="Qi Q."/>
            <person name="Li W."/>
            <person name="Zhang B."/>
            <person name="Hu W."/>
            <person name="Zhang Y."/>
            <person name="Tian X."/>
            <person name="Jiao Y."/>
            <person name="Liang X."/>
            <person name="Jin J."/>
            <person name="Gao L."/>
            <person name="Zheng W."/>
            <person name="Hao B."/>
            <person name="Liu S."/>
            <person name="Wang W."/>
            <person name="Yuan L."/>
            <person name="Cao M."/>
            <person name="McDermott J."/>
            <person name="Samudrala R."/>
            <person name="Wang J."/>
            <person name="Wong G.K."/>
            <person name="Yang H."/>
        </authorList>
    </citation>
    <scope>NUCLEOTIDE SEQUENCE [LARGE SCALE GENOMIC DNA]</scope>
    <source>
        <strain evidence="3">cv. 93-11</strain>
    </source>
</reference>
<keyword evidence="1" id="KW-0812">Transmembrane</keyword>
<accession>A2YG34</accession>
<evidence type="ECO:0000313" key="2">
    <source>
        <dbReference type="EMBL" id="EAZ02045.1"/>
    </source>
</evidence>
<sequence length="219" mass="23810">MVAVAWQAEPLQWSLLLLLGIWLIGCFKLFGLLHIMFPAYHGDNHSMGAATPTSPACVELVNRAEVAWSGYILMAAPVLAMPMHIDIVHRLCGGQLVDLNRVNAGPDHNRGVPANGYMVFKSLFLYIIIGTVTTTTKVQQHQQVQEQDVMVNNAVEENTIPDGGSLAWSGYAMIVLSVLALWSGFVSEPVAVFLAFVLLLLGCGFLHVAMLAPSKPKML</sequence>
<proteinExistence type="predicted"/>
<protein>
    <submittedName>
        <fullName evidence="2">Uncharacterized protein</fullName>
    </submittedName>
</protein>
<dbReference type="AlphaFoldDB" id="A2YG34"/>
<dbReference type="HOGENOM" id="CLU_1263345_0_0_1"/>
<dbReference type="Gramene" id="BGIOSGA020700-TA">
    <property type="protein sequence ID" value="BGIOSGA020700-PA"/>
    <property type="gene ID" value="BGIOSGA020700"/>
</dbReference>
<dbReference type="STRING" id="39946.A2YG34"/>